<dbReference type="InterPro" id="IPR052613">
    <property type="entry name" value="LicD_transferase"/>
</dbReference>
<dbReference type="EMBL" id="VIIS01001239">
    <property type="protein sequence ID" value="KAF0300698.1"/>
    <property type="molecule type" value="Genomic_DNA"/>
</dbReference>
<evidence type="ECO:0000313" key="1">
    <source>
        <dbReference type="EMBL" id="KAF0300698.1"/>
    </source>
</evidence>
<protein>
    <recommendedName>
        <fullName evidence="3">Fukutin-related protein</fullName>
    </recommendedName>
</protein>
<gene>
    <name evidence="1" type="ORF">FJT64_026803</name>
</gene>
<evidence type="ECO:0008006" key="3">
    <source>
        <dbReference type="Google" id="ProtNLM"/>
    </source>
</evidence>
<accession>A0A6A4WFA1</accession>
<dbReference type="AlphaFoldDB" id="A0A6A4WFA1"/>
<reference evidence="1 2" key="1">
    <citation type="submission" date="2019-07" db="EMBL/GenBank/DDBJ databases">
        <title>Draft genome assembly of a fouling barnacle, Amphibalanus amphitrite (Darwin, 1854): The first reference genome for Thecostraca.</title>
        <authorList>
            <person name="Kim W."/>
        </authorList>
    </citation>
    <scope>NUCLEOTIDE SEQUENCE [LARGE SCALE GENOMIC DNA]</scope>
    <source>
        <strain evidence="1">SNU_AA5</strain>
        <tissue evidence="1">Soma without cirri and trophi</tissue>
    </source>
</reference>
<sequence length="231" mass="26378">MASLWRMLPSCVRSRLGLRLMLLLWLVIVLALISTRFVGRGCRKRVFAYRDQLEESTHAVATVLDELGLRFFLCYGSLWGQVHERRNPPWEADAELCVLSEQDDSAADRLQDRLVTALDAAGFSAEQDGRLGRYDVYRTDGTPGLVQIVFFAPDAANKMYRRDGWMHRSHPAVCTGDTADPQLHCFPARLVAAPLERRPFGAHHLPVPWLGFEIQKYLFPNTWFRDYAPIC</sequence>
<dbReference type="Proteomes" id="UP000440578">
    <property type="component" value="Unassembled WGS sequence"/>
</dbReference>
<dbReference type="PANTHER" id="PTHR13627">
    <property type="entry name" value="FUKUTIN RELATED PROTEIN"/>
    <property type="match status" value="1"/>
</dbReference>
<dbReference type="OrthoDB" id="444255at2759"/>
<keyword evidence="2" id="KW-1185">Reference proteome</keyword>
<evidence type="ECO:0000313" key="2">
    <source>
        <dbReference type="Proteomes" id="UP000440578"/>
    </source>
</evidence>
<comment type="caution">
    <text evidence="1">The sequence shown here is derived from an EMBL/GenBank/DDBJ whole genome shotgun (WGS) entry which is preliminary data.</text>
</comment>
<name>A0A6A4WFA1_AMPAM</name>
<organism evidence="1 2">
    <name type="scientific">Amphibalanus amphitrite</name>
    <name type="common">Striped barnacle</name>
    <name type="synonym">Balanus amphitrite</name>
    <dbReference type="NCBI Taxonomy" id="1232801"/>
    <lineage>
        <taxon>Eukaryota</taxon>
        <taxon>Metazoa</taxon>
        <taxon>Ecdysozoa</taxon>
        <taxon>Arthropoda</taxon>
        <taxon>Crustacea</taxon>
        <taxon>Multicrustacea</taxon>
        <taxon>Cirripedia</taxon>
        <taxon>Thoracica</taxon>
        <taxon>Thoracicalcarea</taxon>
        <taxon>Balanomorpha</taxon>
        <taxon>Balanoidea</taxon>
        <taxon>Balanidae</taxon>
        <taxon>Amphibalaninae</taxon>
        <taxon>Amphibalanus</taxon>
    </lineage>
</organism>
<proteinExistence type="predicted"/>
<dbReference type="PANTHER" id="PTHR13627:SF32">
    <property type="entry name" value="AGAP006029-PA"/>
    <property type="match status" value="1"/>
</dbReference>